<dbReference type="AlphaFoldDB" id="A0A9N9DTZ3"/>
<evidence type="ECO:0000313" key="1">
    <source>
        <dbReference type="EMBL" id="CAG8647946.1"/>
    </source>
</evidence>
<dbReference type="EMBL" id="CAJVPV010010095">
    <property type="protein sequence ID" value="CAG8647946.1"/>
    <property type="molecule type" value="Genomic_DNA"/>
</dbReference>
<gene>
    <name evidence="1" type="ORF">AMORRO_LOCUS9823</name>
</gene>
<dbReference type="Proteomes" id="UP000789342">
    <property type="component" value="Unassembled WGS sequence"/>
</dbReference>
<proteinExistence type="predicted"/>
<dbReference type="Gene3D" id="3.80.10.10">
    <property type="entry name" value="Ribonuclease Inhibitor"/>
    <property type="match status" value="1"/>
</dbReference>
<comment type="caution">
    <text evidence="1">The sequence shown here is derived from an EMBL/GenBank/DDBJ whole genome shotgun (WGS) entry which is preliminary data.</text>
</comment>
<dbReference type="OrthoDB" id="2324281at2759"/>
<reference evidence="1" key="1">
    <citation type="submission" date="2021-06" db="EMBL/GenBank/DDBJ databases">
        <authorList>
            <person name="Kallberg Y."/>
            <person name="Tangrot J."/>
            <person name="Rosling A."/>
        </authorList>
    </citation>
    <scope>NUCLEOTIDE SEQUENCE</scope>
    <source>
        <strain evidence="1">CL551</strain>
    </source>
</reference>
<accession>A0A9N9DTZ3</accession>
<protein>
    <submittedName>
        <fullName evidence="1">16057_t:CDS:1</fullName>
    </submittedName>
</protein>
<name>A0A9N9DTZ3_9GLOM</name>
<evidence type="ECO:0000313" key="2">
    <source>
        <dbReference type="Proteomes" id="UP000789342"/>
    </source>
</evidence>
<organism evidence="1 2">
    <name type="scientific">Acaulospora morrowiae</name>
    <dbReference type="NCBI Taxonomy" id="94023"/>
    <lineage>
        <taxon>Eukaryota</taxon>
        <taxon>Fungi</taxon>
        <taxon>Fungi incertae sedis</taxon>
        <taxon>Mucoromycota</taxon>
        <taxon>Glomeromycotina</taxon>
        <taxon>Glomeromycetes</taxon>
        <taxon>Diversisporales</taxon>
        <taxon>Acaulosporaceae</taxon>
        <taxon>Acaulospora</taxon>
    </lineage>
</organism>
<feature type="non-terminal residue" evidence="1">
    <location>
        <position position="511"/>
    </location>
</feature>
<keyword evidence="2" id="KW-1185">Reference proteome</keyword>
<dbReference type="SUPFAM" id="SSF52047">
    <property type="entry name" value="RNI-like"/>
    <property type="match status" value="1"/>
</dbReference>
<dbReference type="InterPro" id="IPR032675">
    <property type="entry name" value="LRR_dom_sf"/>
</dbReference>
<sequence>DEEDRHLDLFHVMMVNREFCKIAAPFLWNKFSGQPKQLITYLSCLDQISRTYLKDCDIDLEPIPIGATFDYPSFLHKFNSRSLMDMCRSYTRLLEIPVAIEKLIPMFRELSKLFIGHNNHILDLRIICYDPLMNPALDDMIAGLMLSEETNNFRNIKVFRWENLNHDSTLLFYEMSKSLRNLEEIEVFPDTICNGDAFATFIRAQRNLRRILISGEIYREFDNLTPILEALKSQENTLVCLELDKLILNPNDQRAKEGLMACKKLKSLSLSMVHGLSKSIDFTTSFTLLERFRYQHNLNPTSRGDMSHVSYELTISRILETSGVNMRFVTLHEHSPLVISTMIQHCHNVQELNINTCPLENEEICNILASLKKLRVFSFPYKENIDVNNLLLEMAQKLSSLTSSSLIAMKIFMPSGNPGKIIPDILQRFLEACRKSLVRYIWILNCPQHWDYLTERHLEVIKGSGVNFRLDLPYDNVVAQFPGKLFVEIAYMLSLYMSLSEILTSIYDLNL</sequence>